<protein>
    <recommendedName>
        <fullName evidence="3 5">Flagellar hook-basal body complex protein FliE</fullName>
    </recommendedName>
</protein>
<dbReference type="STRING" id="570277.EZMO1_2258"/>
<dbReference type="Pfam" id="PF02049">
    <property type="entry name" value="FliE"/>
    <property type="match status" value="1"/>
</dbReference>
<dbReference type="PANTHER" id="PTHR34653">
    <property type="match status" value="1"/>
</dbReference>
<accession>A0A142BC82</accession>
<dbReference type="InterPro" id="IPR001624">
    <property type="entry name" value="FliE"/>
</dbReference>
<dbReference type="PRINTS" id="PR01006">
    <property type="entry name" value="FLGHOOKFLIE"/>
</dbReference>
<evidence type="ECO:0000313" key="6">
    <source>
        <dbReference type="EMBL" id="AMO56358.1"/>
    </source>
</evidence>
<proteinExistence type="inferred from homology"/>
<dbReference type="KEGG" id="emp:EZMO1_2258"/>
<evidence type="ECO:0000256" key="3">
    <source>
        <dbReference type="ARBA" id="ARBA00018024"/>
    </source>
</evidence>
<dbReference type="GO" id="GO:0071973">
    <property type="term" value="P:bacterial-type flagellum-dependent cell motility"/>
    <property type="evidence" value="ECO:0007669"/>
    <property type="project" value="InterPro"/>
</dbReference>
<dbReference type="EMBL" id="CP013251">
    <property type="protein sequence ID" value="AMO56358.1"/>
    <property type="molecule type" value="Genomic_DNA"/>
</dbReference>
<evidence type="ECO:0000256" key="4">
    <source>
        <dbReference type="ARBA" id="ARBA00023143"/>
    </source>
</evidence>
<dbReference type="NCBIfam" id="TIGR00205">
    <property type="entry name" value="fliE"/>
    <property type="match status" value="1"/>
</dbReference>
<dbReference type="GO" id="GO:0005198">
    <property type="term" value="F:structural molecule activity"/>
    <property type="evidence" value="ECO:0007669"/>
    <property type="project" value="UniProtKB-UniRule"/>
</dbReference>
<dbReference type="GO" id="GO:0003774">
    <property type="term" value="F:cytoskeletal motor activity"/>
    <property type="evidence" value="ECO:0007669"/>
    <property type="project" value="InterPro"/>
</dbReference>
<evidence type="ECO:0000256" key="1">
    <source>
        <dbReference type="ARBA" id="ARBA00004117"/>
    </source>
</evidence>
<keyword evidence="4 5" id="KW-0975">Bacterial flagellum</keyword>
<comment type="similarity">
    <text evidence="2 5">Belongs to the FliE family.</text>
</comment>
<keyword evidence="6" id="KW-0969">Cilium</keyword>
<reference evidence="6 7" key="1">
    <citation type="journal article" date="2016" name="Front. Microbiol.">
        <title>Genomic Insight into the Host-Endosymbiont Relationship of Endozoicomonas montiporae CL-33(T) with its Coral Host.</title>
        <authorList>
            <person name="Ding J.-Y."/>
            <person name="Shiu J.-H."/>
            <person name="Chen W.-M."/>
            <person name="Chiang Y.-R."/>
            <person name="Tang S.-L."/>
        </authorList>
    </citation>
    <scope>NUCLEOTIDE SEQUENCE [LARGE SCALE GENOMIC DNA]</scope>
    <source>
        <strain evidence="6 7">CL-33</strain>
    </source>
</reference>
<dbReference type="HAMAP" id="MF_00724">
    <property type="entry name" value="FliE"/>
    <property type="match status" value="1"/>
</dbReference>
<evidence type="ECO:0000256" key="5">
    <source>
        <dbReference type="HAMAP-Rule" id="MF_00724"/>
    </source>
</evidence>
<organism evidence="6 7">
    <name type="scientific">Endozoicomonas montiporae CL-33</name>
    <dbReference type="NCBI Taxonomy" id="570277"/>
    <lineage>
        <taxon>Bacteria</taxon>
        <taxon>Pseudomonadati</taxon>
        <taxon>Pseudomonadota</taxon>
        <taxon>Gammaproteobacteria</taxon>
        <taxon>Oceanospirillales</taxon>
        <taxon>Endozoicomonadaceae</taxon>
        <taxon>Endozoicomonas</taxon>
    </lineage>
</organism>
<dbReference type="AlphaFoldDB" id="A0A142BC82"/>
<dbReference type="Proteomes" id="UP000071065">
    <property type="component" value="Chromosome"/>
</dbReference>
<keyword evidence="6" id="KW-0966">Cell projection</keyword>
<evidence type="ECO:0000256" key="2">
    <source>
        <dbReference type="ARBA" id="ARBA00009272"/>
    </source>
</evidence>
<dbReference type="PANTHER" id="PTHR34653:SF1">
    <property type="entry name" value="FLAGELLAR HOOK-BASAL BODY COMPLEX PROTEIN FLIE"/>
    <property type="match status" value="1"/>
</dbReference>
<sequence>MQPIHNFAGVVQQRITLPGATDVQDTRIMPNDTGRLQDNAKVQFSEVLDDALQHVSNLEHGADQMRTDYELGLGDDLVGAMIASEKASLSFQAVVQVRNRVVSAYETVFNMPV</sequence>
<gene>
    <name evidence="5 6" type="primary">fliE</name>
    <name evidence="6" type="ORF">EZMO1_2258</name>
</gene>
<dbReference type="OrthoDB" id="8909229at2"/>
<evidence type="ECO:0000313" key="7">
    <source>
        <dbReference type="Proteomes" id="UP000071065"/>
    </source>
</evidence>
<name>A0A142BC82_9GAMM</name>
<dbReference type="GO" id="GO:0009425">
    <property type="term" value="C:bacterial-type flagellum basal body"/>
    <property type="evidence" value="ECO:0007669"/>
    <property type="project" value="UniProtKB-SubCell"/>
</dbReference>
<keyword evidence="6" id="KW-0282">Flagellum</keyword>
<dbReference type="PATRIC" id="fig|570277.3.peg.2429"/>
<comment type="subcellular location">
    <subcellularLocation>
        <location evidence="1 5">Bacterial flagellum basal body</location>
    </subcellularLocation>
</comment>